<dbReference type="GO" id="GO:0005886">
    <property type="term" value="C:plasma membrane"/>
    <property type="evidence" value="ECO:0007669"/>
    <property type="project" value="TreeGrafter"/>
</dbReference>
<evidence type="ECO:0000256" key="6">
    <source>
        <dbReference type="ARBA" id="ARBA00022692"/>
    </source>
</evidence>
<evidence type="ECO:0000256" key="11">
    <source>
        <dbReference type="SAM" id="Phobius"/>
    </source>
</evidence>
<keyword evidence="15" id="KW-1185">Reference proteome</keyword>
<dbReference type="PRINTS" id="PR00344">
    <property type="entry name" value="BCTRLSENSOR"/>
</dbReference>
<keyword evidence="10 11" id="KW-0472">Membrane</keyword>
<organism evidence="14 15">
    <name type="scientific">Natronincola ferrireducens</name>
    <dbReference type="NCBI Taxonomy" id="393762"/>
    <lineage>
        <taxon>Bacteria</taxon>
        <taxon>Bacillati</taxon>
        <taxon>Bacillota</taxon>
        <taxon>Clostridia</taxon>
        <taxon>Peptostreptococcales</taxon>
        <taxon>Natronincolaceae</taxon>
        <taxon>Natronincola</taxon>
    </lineage>
</organism>
<feature type="domain" description="Histidine kinase" evidence="12">
    <location>
        <begin position="247"/>
        <end position="464"/>
    </location>
</feature>
<dbReference type="FunFam" id="1.10.287.130:FF:000001">
    <property type="entry name" value="Two-component sensor histidine kinase"/>
    <property type="match status" value="1"/>
</dbReference>
<dbReference type="EC" id="2.7.13.3" evidence="3"/>
<gene>
    <name evidence="14" type="ORF">SAMN05660472_00232</name>
</gene>
<dbReference type="SMART" id="SM00388">
    <property type="entry name" value="HisKA"/>
    <property type="match status" value="1"/>
</dbReference>
<dbReference type="PANTHER" id="PTHR45436">
    <property type="entry name" value="SENSOR HISTIDINE KINASE YKOH"/>
    <property type="match status" value="1"/>
</dbReference>
<dbReference type="Pfam" id="PF02518">
    <property type="entry name" value="HATPase_c"/>
    <property type="match status" value="1"/>
</dbReference>
<dbReference type="Pfam" id="PF00672">
    <property type="entry name" value="HAMP"/>
    <property type="match status" value="1"/>
</dbReference>
<dbReference type="RefSeq" id="WP_090549117.1">
    <property type="nucleotide sequence ID" value="NZ_FNFP01000001.1"/>
</dbReference>
<dbReference type="InterPro" id="IPR003594">
    <property type="entry name" value="HATPase_dom"/>
</dbReference>
<keyword evidence="4" id="KW-0597">Phosphoprotein</keyword>
<dbReference type="InterPro" id="IPR003660">
    <property type="entry name" value="HAMP_dom"/>
</dbReference>
<evidence type="ECO:0000259" key="13">
    <source>
        <dbReference type="PROSITE" id="PS50885"/>
    </source>
</evidence>
<dbReference type="SUPFAM" id="SSF55874">
    <property type="entry name" value="ATPase domain of HSP90 chaperone/DNA topoisomerase II/histidine kinase"/>
    <property type="match status" value="1"/>
</dbReference>
<protein>
    <recommendedName>
        <fullName evidence="3">histidine kinase</fullName>
        <ecNumber evidence="3">2.7.13.3</ecNumber>
    </recommendedName>
</protein>
<dbReference type="SUPFAM" id="SSF158472">
    <property type="entry name" value="HAMP domain-like"/>
    <property type="match status" value="1"/>
</dbReference>
<dbReference type="PANTHER" id="PTHR45436:SF5">
    <property type="entry name" value="SENSOR HISTIDINE KINASE TRCS"/>
    <property type="match status" value="1"/>
</dbReference>
<dbReference type="InterPro" id="IPR050428">
    <property type="entry name" value="TCS_sensor_his_kinase"/>
</dbReference>
<dbReference type="SMART" id="SM00304">
    <property type="entry name" value="HAMP"/>
    <property type="match status" value="1"/>
</dbReference>
<proteinExistence type="predicted"/>
<dbReference type="EMBL" id="FNFP01000001">
    <property type="protein sequence ID" value="SDJ90450.1"/>
    <property type="molecule type" value="Genomic_DNA"/>
</dbReference>
<dbReference type="STRING" id="393762.SAMN05660472_00232"/>
<dbReference type="InterPro" id="IPR005467">
    <property type="entry name" value="His_kinase_dom"/>
</dbReference>
<evidence type="ECO:0000256" key="8">
    <source>
        <dbReference type="ARBA" id="ARBA00022989"/>
    </source>
</evidence>
<dbReference type="CDD" id="cd00082">
    <property type="entry name" value="HisKA"/>
    <property type="match status" value="1"/>
</dbReference>
<keyword evidence="9" id="KW-0902">Two-component regulatory system</keyword>
<dbReference type="FunFam" id="3.30.565.10:FF:000006">
    <property type="entry name" value="Sensor histidine kinase WalK"/>
    <property type="match status" value="1"/>
</dbReference>
<evidence type="ECO:0000256" key="7">
    <source>
        <dbReference type="ARBA" id="ARBA00022777"/>
    </source>
</evidence>
<feature type="domain" description="HAMP" evidence="13">
    <location>
        <begin position="187"/>
        <end position="239"/>
    </location>
</feature>
<dbReference type="InterPro" id="IPR036097">
    <property type="entry name" value="HisK_dim/P_sf"/>
</dbReference>
<evidence type="ECO:0000259" key="12">
    <source>
        <dbReference type="PROSITE" id="PS50109"/>
    </source>
</evidence>
<dbReference type="CDD" id="cd06225">
    <property type="entry name" value="HAMP"/>
    <property type="match status" value="1"/>
</dbReference>
<comment type="catalytic activity">
    <reaction evidence="1">
        <text>ATP + protein L-histidine = ADP + protein N-phospho-L-histidine.</text>
        <dbReference type="EC" id="2.7.13.3"/>
    </reaction>
</comment>
<name>A0A1G8XKZ9_9FIRM</name>
<comment type="subcellular location">
    <subcellularLocation>
        <location evidence="2">Membrane</location>
    </subcellularLocation>
</comment>
<evidence type="ECO:0000256" key="10">
    <source>
        <dbReference type="ARBA" id="ARBA00023136"/>
    </source>
</evidence>
<dbReference type="GO" id="GO:0000155">
    <property type="term" value="F:phosphorelay sensor kinase activity"/>
    <property type="evidence" value="ECO:0007669"/>
    <property type="project" value="InterPro"/>
</dbReference>
<dbReference type="Gene3D" id="6.10.340.10">
    <property type="match status" value="1"/>
</dbReference>
<evidence type="ECO:0000256" key="4">
    <source>
        <dbReference type="ARBA" id="ARBA00022553"/>
    </source>
</evidence>
<dbReference type="Pfam" id="PF00512">
    <property type="entry name" value="HisKA"/>
    <property type="match status" value="1"/>
</dbReference>
<dbReference type="PROSITE" id="PS50109">
    <property type="entry name" value="HIS_KIN"/>
    <property type="match status" value="1"/>
</dbReference>
<sequence length="469" mass="52689">MFSSIKQKLTLIYIILIILPLLAINYLSLHHMKESVLGEIEVNTLKTANILSNISRNNIQDPLALKKVTQQYGETVEGRVLILDKAGRVMVDTSHLLEGRTINNPEVRSALAMEEGVGYYQRDKYILQVTVPILQMVQGDRNLLGAVLVSVSVDDAFEAIQDFRQRLTMVSIGAAAIGVIVAILASRRMAKPIVILSNTAKRIGEGHLGEMVNIKSRDEIGRLAEDFNYMSKELYRIDHGRTQFIGDVSHELKTPLASMKALIDSLLYGEDDLEVYKEYLRDMDGEIDRLSDLVKSLLTLTRMEEQGIKMRIYSLKEIIENAVKILQPLAEKGGVEVSIALEGSPEVVCDGERMKEVFINLIDNALKYRDMEKEKYRVSIIGKRQKDDYKVMLVDNGIGIKEEELESIFEKFYRTDTSRSRDTGGAGIGLSIVSRVIQLHGWKISVASRIKEGTTVTILIPKNFLKISS</sequence>
<evidence type="ECO:0000313" key="14">
    <source>
        <dbReference type="EMBL" id="SDJ90450.1"/>
    </source>
</evidence>
<evidence type="ECO:0000256" key="2">
    <source>
        <dbReference type="ARBA" id="ARBA00004370"/>
    </source>
</evidence>
<accession>A0A1G8XKZ9</accession>
<keyword evidence="5" id="KW-0808">Transferase</keyword>
<dbReference type="AlphaFoldDB" id="A0A1G8XKZ9"/>
<dbReference type="InterPro" id="IPR004358">
    <property type="entry name" value="Sig_transdc_His_kin-like_C"/>
</dbReference>
<feature type="transmembrane region" description="Helical" evidence="11">
    <location>
        <begin position="12"/>
        <end position="29"/>
    </location>
</feature>
<evidence type="ECO:0000313" key="15">
    <source>
        <dbReference type="Proteomes" id="UP000198718"/>
    </source>
</evidence>
<dbReference type="Proteomes" id="UP000198718">
    <property type="component" value="Unassembled WGS sequence"/>
</dbReference>
<keyword evidence="8 11" id="KW-1133">Transmembrane helix</keyword>
<dbReference type="InterPro" id="IPR036890">
    <property type="entry name" value="HATPase_C_sf"/>
</dbReference>
<keyword evidence="7 14" id="KW-0418">Kinase</keyword>
<dbReference type="InterPro" id="IPR003661">
    <property type="entry name" value="HisK_dim/P_dom"/>
</dbReference>
<dbReference type="CDD" id="cd00075">
    <property type="entry name" value="HATPase"/>
    <property type="match status" value="1"/>
</dbReference>
<feature type="transmembrane region" description="Helical" evidence="11">
    <location>
        <begin position="167"/>
        <end position="185"/>
    </location>
</feature>
<dbReference type="Gene3D" id="1.10.287.130">
    <property type="match status" value="1"/>
</dbReference>
<dbReference type="Gene3D" id="3.30.565.10">
    <property type="entry name" value="Histidine kinase-like ATPase, C-terminal domain"/>
    <property type="match status" value="1"/>
</dbReference>
<dbReference type="SUPFAM" id="SSF47384">
    <property type="entry name" value="Homodimeric domain of signal transducing histidine kinase"/>
    <property type="match status" value="1"/>
</dbReference>
<keyword evidence="6 11" id="KW-0812">Transmembrane</keyword>
<reference evidence="14 15" key="1">
    <citation type="submission" date="2016-10" db="EMBL/GenBank/DDBJ databases">
        <authorList>
            <person name="de Groot N.N."/>
        </authorList>
    </citation>
    <scope>NUCLEOTIDE SEQUENCE [LARGE SCALE GENOMIC DNA]</scope>
    <source>
        <strain evidence="14 15">DSM 18346</strain>
    </source>
</reference>
<evidence type="ECO:0000256" key="5">
    <source>
        <dbReference type="ARBA" id="ARBA00022679"/>
    </source>
</evidence>
<dbReference type="PROSITE" id="PS50885">
    <property type="entry name" value="HAMP"/>
    <property type="match status" value="1"/>
</dbReference>
<evidence type="ECO:0000256" key="9">
    <source>
        <dbReference type="ARBA" id="ARBA00023012"/>
    </source>
</evidence>
<evidence type="ECO:0000256" key="1">
    <source>
        <dbReference type="ARBA" id="ARBA00000085"/>
    </source>
</evidence>
<evidence type="ECO:0000256" key="3">
    <source>
        <dbReference type="ARBA" id="ARBA00012438"/>
    </source>
</evidence>
<dbReference type="SMART" id="SM00387">
    <property type="entry name" value="HATPase_c"/>
    <property type="match status" value="1"/>
</dbReference>